<evidence type="ECO:0000313" key="3">
    <source>
        <dbReference type="EMBL" id="CAK9167315.1"/>
    </source>
</evidence>
<dbReference type="Pfam" id="PF13456">
    <property type="entry name" value="RVT_3"/>
    <property type="match status" value="1"/>
</dbReference>
<evidence type="ECO:0000313" key="4">
    <source>
        <dbReference type="Proteomes" id="UP001642360"/>
    </source>
</evidence>
<proteinExistence type="predicted"/>
<dbReference type="InterPro" id="IPR026960">
    <property type="entry name" value="RVT-Znf"/>
</dbReference>
<sequence length="201" mass="22936">MKSGYRLIKEKTLHVYKGKDNVMSSGKWRDFLWNLKISCKIKHFALRLFQDILPTQCNLHRKHLLVCDGCFLCENPQETMMHLFLECPYSIKAGGFGVIIRNCNGSFVFGLCHFAKGFSTANHIEALSASKVLGFAMEMGYSNIIVEGDSKNIIEAIGKMKRNLSNVEPFIDLIQEYAKDFYKISFSWICNSGNETTHVFI</sequence>
<evidence type="ECO:0000259" key="2">
    <source>
        <dbReference type="Pfam" id="PF13966"/>
    </source>
</evidence>
<dbReference type="Gene3D" id="3.30.420.10">
    <property type="entry name" value="Ribonuclease H-like superfamily/Ribonuclease H"/>
    <property type="match status" value="1"/>
</dbReference>
<protein>
    <submittedName>
        <fullName evidence="3">Uncharacterized protein</fullName>
    </submittedName>
</protein>
<dbReference type="InterPro" id="IPR036397">
    <property type="entry name" value="RNaseH_sf"/>
</dbReference>
<dbReference type="InterPro" id="IPR012337">
    <property type="entry name" value="RNaseH-like_sf"/>
</dbReference>
<evidence type="ECO:0000259" key="1">
    <source>
        <dbReference type="Pfam" id="PF13456"/>
    </source>
</evidence>
<dbReference type="EMBL" id="CAUOFW020004802">
    <property type="protein sequence ID" value="CAK9167315.1"/>
    <property type="molecule type" value="Genomic_DNA"/>
</dbReference>
<dbReference type="SUPFAM" id="SSF53098">
    <property type="entry name" value="Ribonuclease H-like"/>
    <property type="match status" value="1"/>
</dbReference>
<dbReference type="Proteomes" id="UP001642360">
    <property type="component" value="Unassembled WGS sequence"/>
</dbReference>
<dbReference type="PANTHER" id="PTHR47723">
    <property type="entry name" value="OS05G0353850 PROTEIN"/>
    <property type="match status" value="1"/>
</dbReference>
<accession>A0ABC8TD27</accession>
<feature type="domain" description="RNase H type-1" evidence="1">
    <location>
        <begin position="91"/>
        <end position="198"/>
    </location>
</feature>
<dbReference type="PANTHER" id="PTHR47723:SF23">
    <property type="entry name" value="REVERSE TRANSCRIPTASE-LIKE PROTEIN"/>
    <property type="match status" value="1"/>
</dbReference>
<organism evidence="3 4">
    <name type="scientific">Ilex paraguariensis</name>
    <name type="common">yerba mate</name>
    <dbReference type="NCBI Taxonomy" id="185542"/>
    <lineage>
        <taxon>Eukaryota</taxon>
        <taxon>Viridiplantae</taxon>
        <taxon>Streptophyta</taxon>
        <taxon>Embryophyta</taxon>
        <taxon>Tracheophyta</taxon>
        <taxon>Spermatophyta</taxon>
        <taxon>Magnoliopsida</taxon>
        <taxon>eudicotyledons</taxon>
        <taxon>Gunneridae</taxon>
        <taxon>Pentapetalae</taxon>
        <taxon>asterids</taxon>
        <taxon>campanulids</taxon>
        <taxon>Aquifoliales</taxon>
        <taxon>Aquifoliaceae</taxon>
        <taxon>Ilex</taxon>
    </lineage>
</organism>
<feature type="domain" description="Reverse transcriptase zinc-binding" evidence="2">
    <location>
        <begin position="2"/>
        <end position="90"/>
    </location>
</feature>
<dbReference type="InterPro" id="IPR053151">
    <property type="entry name" value="RNase_H-like"/>
</dbReference>
<dbReference type="InterPro" id="IPR002156">
    <property type="entry name" value="RNaseH_domain"/>
</dbReference>
<dbReference type="AlphaFoldDB" id="A0ABC8TD27"/>
<keyword evidence="4" id="KW-1185">Reference proteome</keyword>
<reference evidence="3 4" key="1">
    <citation type="submission" date="2024-02" db="EMBL/GenBank/DDBJ databases">
        <authorList>
            <person name="Vignale AGUSTIN F."/>
            <person name="Sosa J E."/>
            <person name="Modenutti C."/>
        </authorList>
    </citation>
    <scope>NUCLEOTIDE SEQUENCE [LARGE SCALE GENOMIC DNA]</scope>
</reference>
<dbReference type="CDD" id="cd06222">
    <property type="entry name" value="RNase_H_like"/>
    <property type="match status" value="1"/>
</dbReference>
<dbReference type="InterPro" id="IPR044730">
    <property type="entry name" value="RNase_H-like_dom_plant"/>
</dbReference>
<comment type="caution">
    <text evidence="3">The sequence shown here is derived from an EMBL/GenBank/DDBJ whole genome shotgun (WGS) entry which is preliminary data.</text>
</comment>
<dbReference type="Pfam" id="PF13966">
    <property type="entry name" value="zf-RVT"/>
    <property type="match status" value="1"/>
</dbReference>
<name>A0ABC8TD27_9AQUA</name>
<gene>
    <name evidence="3" type="ORF">ILEXP_LOCUS36578</name>
</gene>